<keyword evidence="5 11" id="KW-0808">Transferase</keyword>
<keyword evidence="6 11" id="KW-0547">Nucleotide-binding</keyword>
<dbReference type="GO" id="GO:0005524">
    <property type="term" value="F:ATP binding"/>
    <property type="evidence" value="ECO:0007669"/>
    <property type="project" value="UniProtKB-KW"/>
</dbReference>
<accession>A0A7C1NF39</accession>
<dbReference type="PIRSF" id="PIRSF005650">
    <property type="entry name" value="Uridylate_kin"/>
    <property type="match status" value="1"/>
</dbReference>
<dbReference type="UniPathway" id="UPA00159">
    <property type="reaction ID" value="UER00275"/>
</dbReference>
<keyword evidence="4 11" id="KW-0963">Cytoplasm</keyword>
<feature type="binding site" evidence="11">
    <location>
        <position position="157"/>
    </location>
    <ligand>
        <name>ATP</name>
        <dbReference type="ChEBI" id="CHEBI:30616"/>
    </ligand>
</feature>
<evidence type="ECO:0000256" key="7">
    <source>
        <dbReference type="ARBA" id="ARBA00022777"/>
    </source>
</evidence>
<sequence length="226" mass="24422">MSNYYRRILLKLSGTVFAHDGLLSSVIKQLCELNQHGIQVAVVPGGGNILRGREIANMDRVVADSIGMLATVLNGIRLAELLEKHLPVHHFAAFPIGNLVPGYSVHQARVHLDQGALLILSGGTGNPFFSTDSAAALRAAELKLDVVLKGTRVSGVFSADPETEPGAVFYPRLTYEEVINRNLKVLDRTAVILCQQHSIPIVVFDINQPSAILDIVRGEKIGSVIC</sequence>
<evidence type="ECO:0000256" key="10">
    <source>
        <dbReference type="ARBA" id="ARBA00047767"/>
    </source>
</evidence>
<evidence type="ECO:0000256" key="4">
    <source>
        <dbReference type="ARBA" id="ARBA00022490"/>
    </source>
</evidence>
<feature type="binding site" evidence="11">
    <location>
        <position position="151"/>
    </location>
    <ligand>
        <name>ATP</name>
        <dbReference type="ChEBI" id="CHEBI:30616"/>
    </ligand>
</feature>
<dbReference type="InterPro" id="IPR015963">
    <property type="entry name" value="Uridylate_kinase_bac"/>
</dbReference>
<evidence type="ECO:0000256" key="2">
    <source>
        <dbReference type="ARBA" id="ARBA00004791"/>
    </source>
</evidence>
<comment type="pathway">
    <text evidence="2 11">Pyrimidine metabolism; CTP biosynthesis via de novo pathway; UDP from UMP (UMPK route): step 1/1.</text>
</comment>
<evidence type="ECO:0000313" key="14">
    <source>
        <dbReference type="EMBL" id="HFJ53716.1"/>
    </source>
</evidence>
<dbReference type="PANTHER" id="PTHR42833">
    <property type="entry name" value="URIDYLATE KINASE"/>
    <property type="match status" value="1"/>
</dbReference>
<gene>
    <name evidence="11" type="primary">pyrH</name>
    <name evidence="13" type="ORF">ENP94_07745</name>
    <name evidence="14" type="ORF">ENS16_03390</name>
</gene>
<evidence type="ECO:0000256" key="1">
    <source>
        <dbReference type="ARBA" id="ARBA00004496"/>
    </source>
</evidence>
<comment type="caution">
    <text evidence="13">The sequence shown here is derived from an EMBL/GenBank/DDBJ whole genome shotgun (WGS) entry which is preliminary data.</text>
</comment>
<feature type="binding site" evidence="11">
    <location>
        <begin position="11"/>
        <end position="14"/>
    </location>
    <ligand>
        <name>ATP</name>
        <dbReference type="ChEBI" id="CHEBI:30616"/>
    </ligand>
</feature>
<evidence type="ECO:0000256" key="3">
    <source>
        <dbReference type="ARBA" id="ARBA00007614"/>
    </source>
</evidence>
<feature type="binding site" evidence="11">
    <location>
        <position position="51"/>
    </location>
    <ligand>
        <name>ATP</name>
        <dbReference type="ChEBI" id="CHEBI:30616"/>
    </ligand>
</feature>
<feature type="domain" description="Aspartate/glutamate/uridylate kinase" evidence="12">
    <location>
        <begin position="7"/>
        <end position="205"/>
    </location>
</feature>
<comment type="subunit">
    <text evidence="11">Homohexamer.</text>
</comment>
<dbReference type="GO" id="GO:0044210">
    <property type="term" value="P:'de novo' CTP biosynthetic process"/>
    <property type="evidence" value="ECO:0007669"/>
    <property type="project" value="UniProtKB-UniRule"/>
</dbReference>
<feature type="binding site" evidence="11">
    <location>
        <position position="47"/>
    </location>
    <ligand>
        <name>ATP</name>
        <dbReference type="ChEBI" id="CHEBI:30616"/>
    </ligand>
</feature>
<evidence type="ECO:0000256" key="8">
    <source>
        <dbReference type="ARBA" id="ARBA00022840"/>
    </source>
</evidence>
<dbReference type="InterPro" id="IPR036393">
    <property type="entry name" value="AceGlu_kinase-like_sf"/>
</dbReference>
<comment type="activity regulation">
    <text evidence="11">Inhibited by UTP.</text>
</comment>
<dbReference type="GO" id="GO:0033862">
    <property type="term" value="F:UMP kinase activity"/>
    <property type="evidence" value="ECO:0007669"/>
    <property type="project" value="UniProtKB-EC"/>
</dbReference>
<name>A0A7C1NF39_UNCW3</name>
<reference evidence="13" key="1">
    <citation type="journal article" date="2020" name="mSystems">
        <title>Genome- and Community-Level Interaction Insights into Carbon Utilization and Element Cycling Functions of Hydrothermarchaeota in Hydrothermal Sediment.</title>
        <authorList>
            <person name="Zhou Z."/>
            <person name="Liu Y."/>
            <person name="Xu W."/>
            <person name="Pan J."/>
            <person name="Luo Z.H."/>
            <person name="Li M."/>
        </authorList>
    </citation>
    <scope>NUCLEOTIDE SEQUENCE [LARGE SCALE GENOMIC DNA]</scope>
    <source>
        <strain evidence="13">SpSt-265</strain>
        <strain evidence="14">SpSt-465</strain>
    </source>
</reference>
<dbReference type="GO" id="GO:0005737">
    <property type="term" value="C:cytoplasm"/>
    <property type="evidence" value="ECO:0007669"/>
    <property type="project" value="UniProtKB-SubCell"/>
</dbReference>
<dbReference type="InterPro" id="IPR011817">
    <property type="entry name" value="Uridylate_kinase"/>
</dbReference>
<evidence type="ECO:0000259" key="12">
    <source>
        <dbReference type="Pfam" id="PF00696"/>
    </source>
</evidence>
<dbReference type="Gene3D" id="3.40.1160.10">
    <property type="entry name" value="Acetylglutamate kinase-like"/>
    <property type="match status" value="1"/>
</dbReference>
<dbReference type="CDD" id="cd04254">
    <property type="entry name" value="AAK_UMPK-PyrH-Ec"/>
    <property type="match status" value="1"/>
</dbReference>
<evidence type="ECO:0000256" key="9">
    <source>
        <dbReference type="ARBA" id="ARBA00022975"/>
    </source>
</evidence>
<protein>
    <recommendedName>
        <fullName evidence="11">Uridylate kinase</fullName>
        <shortName evidence="11">UK</shortName>
        <ecNumber evidence="11">2.7.4.22</ecNumber>
    </recommendedName>
    <alternativeName>
        <fullName evidence="11">Uridine monophosphate kinase</fullName>
        <shortName evidence="11">UMP kinase</shortName>
        <shortName evidence="11">UMPK</shortName>
    </alternativeName>
</protein>
<dbReference type="EMBL" id="DSLG01000008">
    <property type="protein sequence ID" value="HEA87878.1"/>
    <property type="molecule type" value="Genomic_DNA"/>
</dbReference>
<feature type="binding site" evidence="11">
    <location>
        <begin position="124"/>
        <end position="131"/>
    </location>
    <ligand>
        <name>UMP</name>
        <dbReference type="ChEBI" id="CHEBI:57865"/>
    </ligand>
</feature>
<comment type="subcellular location">
    <subcellularLocation>
        <location evidence="1 11">Cytoplasm</location>
    </subcellularLocation>
</comment>
<dbReference type="EC" id="2.7.4.22" evidence="11"/>
<dbReference type="HAMAP" id="MF_01220_B">
    <property type="entry name" value="PyrH_B"/>
    <property type="match status" value="1"/>
</dbReference>
<dbReference type="SUPFAM" id="SSF53633">
    <property type="entry name" value="Carbamate kinase-like"/>
    <property type="match status" value="1"/>
</dbReference>
<dbReference type="Pfam" id="PF00696">
    <property type="entry name" value="AA_kinase"/>
    <property type="match status" value="1"/>
</dbReference>
<keyword evidence="9 11" id="KW-0665">Pyrimidine biosynthesis</keyword>
<feature type="binding site" evidence="11">
    <location>
        <position position="160"/>
    </location>
    <ligand>
        <name>ATP</name>
        <dbReference type="ChEBI" id="CHEBI:30616"/>
    </ligand>
</feature>
<feature type="binding site" evidence="11">
    <location>
        <position position="64"/>
    </location>
    <ligand>
        <name>UMP</name>
        <dbReference type="ChEBI" id="CHEBI:57865"/>
    </ligand>
</feature>
<evidence type="ECO:0000313" key="13">
    <source>
        <dbReference type="EMBL" id="HEA87878.1"/>
    </source>
</evidence>
<proteinExistence type="inferred from homology"/>
<comment type="function">
    <text evidence="11">Catalyzes the reversible phosphorylation of UMP to UDP.</text>
</comment>
<evidence type="ECO:0000256" key="11">
    <source>
        <dbReference type="HAMAP-Rule" id="MF_01220"/>
    </source>
</evidence>
<dbReference type="PANTHER" id="PTHR42833:SF4">
    <property type="entry name" value="URIDYLATE KINASE PUMPKIN, CHLOROPLASTIC"/>
    <property type="match status" value="1"/>
</dbReference>
<comment type="caution">
    <text evidence="11">Lacks conserved residue(s) required for the propagation of feature annotation.</text>
</comment>
<organism evidence="13">
    <name type="scientific">candidate division WOR-3 bacterium</name>
    <dbReference type="NCBI Taxonomy" id="2052148"/>
    <lineage>
        <taxon>Bacteria</taxon>
        <taxon>Bacteria division WOR-3</taxon>
    </lineage>
</organism>
<dbReference type="InterPro" id="IPR001048">
    <property type="entry name" value="Asp/Glu/Uridylate_kinase"/>
</dbReference>
<feature type="binding site" evidence="11">
    <location>
        <position position="46"/>
    </location>
    <ligand>
        <name>UMP</name>
        <dbReference type="ChEBI" id="CHEBI:57865"/>
    </ligand>
</feature>
<dbReference type="AlphaFoldDB" id="A0A7C1NF39"/>
<evidence type="ECO:0000256" key="5">
    <source>
        <dbReference type="ARBA" id="ARBA00022679"/>
    </source>
</evidence>
<dbReference type="GO" id="GO:0006225">
    <property type="term" value="P:UDP biosynthetic process"/>
    <property type="evidence" value="ECO:0007669"/>
    <property type="project" value="TreeGrafter"/>
</dbReference>
<comment type="catalytic activity">
    <reaction evidence="10 11">
        <text>UMP + ATP = UDP + ADP</text>
        <dbReference type="Rhea" id="RHEA:24400"/>
        <dbReference type="ChEBI" id="CHEBI:30616"/>
        <dbReference type="ChEBI" id="CHEBI:57865"/>
        <dbReference type="ChEBI" id="CHEBI:58223"/>
        <dbReference type="ChEBI" id="CHEBI:456216"/>
        <dbReference type="EC" id="2.7.4.22"/>
    </reaction>
</comment>
<comment type="similarity">
    <text evidence="3 11">Belongs to the UMP kinase family.</text>
</comment>
<keyword evidence="8 11" id="KW-0067">ATP-binding</keyword>
<keyword evidence="7 11" id="KW-0418">Kinase</keyword>
<evidence type="ECO:0000256" key="6">
    <source>
        <dbReference type="ARBA" id="ARBA00022741"/>
    </source>
</evidence>
<dbReference type="EMBL" id="DSTU01000004">
    <property type="protein sequence ID" value="HFJ53716.1"/>
    <property type="molecule type" value="Genomic_DNA"/>
</dbReference>